<feature type="transmembrane region" description="Helical" evidence="9">
    <location>
        <begin position="32"/>
        <end position="56"/>
    </location>
</feature>
<dbReference type="AlphaFoldDB" id="F6ZA54"/>
<dbReference type="PRINTS" id="PR00237">
    <property type="entry name" value="GPCRRHODOPSN"/>
</dbReference>
<dbReference type="InParanoid" id="F6ZA54"/>
<dbReference type="GeneTree" id="ENSGT00940000157017"/>
<feature type="transmembrane region" description="Helical" evidence="9">
    <location>
        <begin position="68"/>
        <end position="89"/>
    </location>
</feature>
<evidence type="ECO:0000313" key="11">
    <source>
        <dbReference type="Ensembl" id="ENSCINP00000026710.2"/>
    </source>
</evidence>
<feature type="transmembrane region" description="Helical" evidence="9">
    <location>
        <begin position="247"/>
        <end position="271"/>
    </location>
</feature>
<keyword evidence="5 9" id="KW-0472">Membrane</keyword>
<feature type="domain" description="G-protein coupled receptors family 1 profile" evidence="10">
    <location>
        <begin position="48"/>
        <end position="308"/>
    </location>
</feature>
<keyword evidence="3 9" id="KW-1133">Transmembrane helix</keyword>
<dbReference type="PANTHER" id="PTHR10489">
    <property type="entry name" value="CELL ADHESION MOLECULE"/>
    <property type="match status" value="1"/>
</dbReference>
<dbReference type="InterPro" id="IPR050119">
    <property type="entry name" value="CCR1-9-like"/>
</dbReference>
<dbReference type="Gene3D" id="1.20.1070.10">
    <property type="entry name" value="Rhodopsin 7-helix transmembrane proteins"/>
    <property type="match status" value="1"/>
</dbReference>
<dbReference type="PANTHER" id="PTHR10489:SF932">
    <property type="entry name" value="G-PROTEIN COUPLED RECEPTORS FAMILY 1 PROFILE DOMAIN-CONTAINING PROTEIN"/>
    <property type="match status" value="1"/>
</dbReference>
<feature type="transmembrane region" description="Helical" evidence="9">
    <location>
        <begin position="291"/>
        <end position="311"/>
    </location>
</feature>
<dbReference type="GO" id="GO:0005886">
    <property type="term" value="C:plasma membrane"/>
    <property type="evidence" value="ECO:0000318"/>
    <property type="project" value="GO_Central"/>
</dbReference>
<evidence type="ECO:0000256" key="6">
    <source>
        <dbReference type="ARBA" id="ARBA00023170"/>
    </source>
</evidence>
<evidence type="ECO:0000256" key="3">
    <source>
        <dbReference type="ARBA" id="ARBA00022989"/>
    </source>
</evidence>
<feature type="transmembrane region" description="Helical" evidence="9">
    <location>
        <begin position="95"/>
        <end position="127"/>
    </location>
</feature>
<reference evidence="11" key="2">
    <citation type="journal article" date="2008" name="Genome Biol.">
        <title>Improved genome assembly and evidence-based global gene model set for the chordate Ciona intestinalis: new insight into intron and operon populations.</title>
        <authorList>
            <person name="Satou Y."/>
            <person name="Mineta K."/>
            <person name="Ogasawara M."/>
            <person name="Sasakura Y."/>
            <person name="Shoguchi E."/>
            <person name="Ueno K."/>
            <person name="Yamada L."/>
            <person name="Matsumoto J."/>
            <person name="Wasserscheid J."/>
            <person name="Dewar K."/>
            <person name="Wiley G.B."/>
            <person name="Macmil S.L."/>
            <person name="Roe B.A."/>
            <person name="Zeller R.W."/>
            <person name="Hastings K.E."/>
            <person name="Lemaire P."/>
            <person name="Lindquist E."/>
            <person name="Endo T."/>
            <person name="Hotta K."/>
            <person name="Inaba K."/>
        </authorList>
    </citation>
    <scope>NUCLEOTIDE SEQUENCE [LARGE SCALE GENOMIC DNA]</scope>
    <source>
        <strain evidence="11">wild type</strain>
    </source>
</reference>
<dbReference type="GO" id="GO:0007218">
    <property type="term" value="P:neuropeptide signaling pathway"/>
    <property type="evidence" value="ECO:0000318"/>
    <property type="project" value="GO_Central"/>
</dbReference>
<name>F6ZA54_CIOIN</name>
<dbReference type="GO" id="GO:0042923">
    <property type="term" value="F:neuropeptide binding"/>
    <property type="evidence" value="ECO:0000318"/>
    <property type="project" value="GO_Central"/>
</dbReference>
<dbReference type="GO" id="GO:0043005">
    <property type="term" value="C:neuron projection"/>
    <property type="evidence" value="ECO:0000318"/>
    <property type="project" value="GO_Central"/>
</dbReference>
<dbReference type="HOGENOM" id="CLU_009579_8_0_1"/>
<keyword evidence="7 8" id="KW-0807">Transducer</keyword>
<accession>F6ZA54</accession>
<evidence type="ECO:0000256" key="5">
    <source>
        <dbReference type="ARBA" id="ARBA00023136"/>
    </source>
</evidence>
<evidence type="ECO:0000256" key="7">
    <source>
        <dbReference type="ARBA" id="ARBA00023224"/>
    </source>
</evidence>
<dbReference type="STRING" id="7719.ENSCINP00000026710"/>
<evidence type="ECO:0000259" key="10">
    <source>
        <dbReference type="PROSITE" id="PS50262"/>
    </source>
</evidence>
<comment type="subcellular location">
    <subcellularLocation>
        <location evidence="1">Membrane</location>
        <topology evidence="1">Multi-pass membrane protein</topology>
    </subcellularLocation>
</comment>
<dbReference type="SUPFAM" id="SSF81321">
    <property type="entry name" value="Family A G protein-coupled receptor-like"/>
    <property type="match status" value="1"/>
</dbReference>
<evidence type="ECO:0000256" key="2">
    <source>
        <dbReference type="ARBA" id="ARBA00022692"/>
    </source>
</evidence>
<feature type="transmembrane region" description="Helical" evidence="9">
    <location>
        <begin position="148"/>
        <end position="168"/>
    </location>
</feature>
<evidence type="ECO:0000256" key="4">
    <source>
        <dbReference type="ARBA" id="ARBA00023040"/>
    </source>
</evidence>
<organism evidence="11 12">
    <name type="scientific">Ciona intestinalis</name>
    <name type="common">Transparent sea squirt</name>
    <name type="synonym">Ascidia intestinalis</name>
    <dbReference type="NCBI Taxonomy" id="7719"/>
    <lineage>
        <taxon>Eukaryota</taxon>
        <taxon>Metazoa</taxon>
        <taxon>Chordata</taxon>
        <taxon>Tunicata</taxon>
        <taxon>Ascidiacea</taxon>
        <taxon>Phlebobranchia</taxon>
        <taxon>Cionidae</taxon>
        <taxon>Ciona</taxon>
    </lineage>
</organism>
<evidence type="ECO:0000256" key="1">
    <source>
        <dbReference type="ARBA" id="ARBA00004141"/>
    </source>
</evidence>
<dbReference type="InterPro" id="IPR017452">
    <property type="entry name" value="GPCR_Rhodpsn_7TM"/>
</dbReference>
<sequence length="313" mass="35462">MNSNGIVNTTSTPQISTTTEGYSTLIPEYARIMIIVVYMFVFVFGTIGNACVIVVMMIVPKFKTPTDIFILNLSFADLLFSSSLIFWAVEQIYEMVWFLGVFMCKALSAVTLINLHASVLFLAAMAVNRCKTVRRKRQSSSYGDIIKAKVSCVIIWLVAAIISSLAWFRKTEIVPSPAGNVTRCLWRMPDTGDRYVWERIYFGSRVLMGFTLPLIVIIISYVLVVMRLRHTRQQVTVKSSMQMRVTITVFAVIAAFVICWLPNHVTSIIHALTLGENEEKRKDLHTYELNLISNCLVAFNSCINPILYAWLNK</sequence>
<reference evidence="12" key="1">
    <citation type="journal article" date="2002" name="Science">
        <title>The draft genome of Ciona intestinalis: insights into chordate and vertebrate origins.</title>
        <authorList>
            <person name="Dehal P."/>
            <person name="Satou Y."/>
            <person name="Campbell R.K."/>
            <person name="Chapman J."/>
            <person name="Degnan B."/>
            <person name="De Tomaso A."/>
            <person name="Davidson B."/>
            <person name="Di Gregorio A."/>
            <person name="Gelpke M."/>
            <person name="Goodstein D.M."/>
            <person name="Harafuji N."/>
            <person name="Hastings K.E."/>
            <person name="Ho I."/>
            <person name="Hotta K."/>
            <person name="Huang W."/>
            <person name="Kawashima T."/>
            <person name="Lemaire P."/>
            <person name="Martinez D."/>
            <person name="Meinertzhagen I.A."/>
            <person name="Necula S."/>
            <person name="Nonaka M."/>
            <person name="Putnam N."/>
            <person name="Rash S."/>
            <person name="Saiga H."/>
            <person name="Satake M."/>
            <person name="Terry A."/>
            <person name="Yamada L."/>
            <person name="Wang H.G."/>
            <person name="Awazu S."/>
            <person name="Azumi K."/>
            <person name="Boore J."/>
            <person name="Branno M."/>
            <person name="Chin-Bow S."/>
            <person name="DeSantis R."/>
            <person name="Doyle S."/>
            <person name="Francino P."/>
            <person name="Keys D.N."/>
            <person name="Haga S."/>
            <person name="Hayashi H."/>
            <person name="Hino K."/>
            <person name="Imai K.S."/>
            <person name="Inaba K."/>
            <person name="Kano S."/>
            <person name="Kobayashi K."/>
            <person name="Kobayashi M."/>
            <person name="Lee B.I."/>
            <person name="Makabe K.W."/>
            <person name="Manohar C."/>
            <person name="Matassi G."/>
            <person name="Medina M."/>
            <person name="Mochizuki Y."/>
            <person name="Mount S."/>
            <person name="Morishita T."/>
            <person name="Miura S."/>
            <person name="Nakayama A."/>
            <person name="Nishizaka S."/>
            <person name="Nomoto H."/>
            <person name="Ohta F."/>
            <person name="Oishi K."/>
            <person name="Rigoutsos I."/>
            <person name="Sano M."/>
            <person name="Sasaki A."/>
            <person name="Sasakura Y."/>
            <person name="Shoguchi E."/>
            <person name="Shin-i T."/>
            <person name="Spagnuolo A."/>
            <person name="Stainier D."/>
            <person name="Suzuki M.M."/>
            <person name="Tassy O."/>
            <person name="Takatori N."/>
            <person name="Tokuoka M."/>
            <person name="Yagi K."/>
            <person name="Yoshizaki F."/>
            <person name="Wada S."/>
            <person name="Zhang C."/>
            <person name="Hyatt P.D."/>
            <person name="Larimer F."/>
            <person name="Detter C."/>
            <person name="Doggett N."/>
            <person name="Glavina T."/>
            <person name="Hawkins T."/>
            <person name="Richardson P."/>
            <person name="Lucas S."/>
            <person name="Kohara Y."/>
            <person name="Levine M."/>
            <person name="Satoh N."/>
            <person name="Rokhsar D.S."/>
        </authorList>
    </citation>
    <scope>NUCLEOTIDE SEQUENCE [LARGE SCALE GENOMIC DNA]</scope>
</reference>
<dbReference type="Ensembl" id="ENSCINT00000026956.2">
    <property type="protein sequence ID" value="ENSCINP00000026710.2"/>
    <property type="gene ID" value="ENSCING00000014875.2"/>
</dbReference>
<dbReference type="GO" id="GO:0004930">
    <property type="term" value="F:G protein-coupled receptor activity"/>
    <property type="evidence" value="ECO:0000318"/>
    <property type="project" value="GO_Central"/>
</dbReference>
<feature type="transmembrane region" description="Helical" evidence="9">
    <location>
        <begin position="206"/>
        <end position="226"/>
    </location>
</feature>
<protein>
    <recommendedName>
        <fullName evidence="10">G-protein coupled receptors family 1 profile domain-containing protein</fullName>
    </recommendedName>
</protein>
<dbReference type="Pfam" id="PF00001">
    <property type="entry name" value="7tm_1"/>
    <property type="match status" value="1"/>
</dbReference>
<reference evidence="11" key="4">
    <citation type="submission" date="2025-09" db="UniProtKB">
        <authorList>
            <consortium name="Ensembl"/>
        </authorList>
    </citation>
    <scope>IDENTIFICATION</scope>
</reference>
<dbReference type="InterPro" id="IPR000276">
    <property type="entry name" value="GPCR_Rhodpsn"/>
</dbReference>
<evidence type="ECO:0000313" key="12">
    <source>
        <dbReference type="Proteomes" id="UP000008144"/>
    </source>
</evidence>
<proteinExistence type="inferred from homology"/>
<keyword evidence="12" id="KW-1185">Reference proteome</keyword>
<dbReference type="PROSITE" id="PS50262">
    <property type="entry name" value="G_PROTEIN_RECEP_F1_2"/>
    <property type="match status" value="1"/>
</dbReference>
<dbReference type="PROSITE" id="PS00237">
    <property type="entry name" value="G_PROTEIN_RECEP_F1_1"/>
    <property type="match status" value="1"/>
</dbReference>
<dbReference type="Proteomes" id="UP000008144">
    <property type="component" value="Chromosome 6"/>
</dbReference>
<dbReference type="OMA" id="PEYARIM"/>
<reference evidence="11" key="3">
    <citation type="submission" date="2025-08" db="UniProtKB">
        <authorList>
            <consortium name="Ensembl"/>
        </authorList>
    </citation>
    <scope>IDENTIFICATION</scope>
</reference>
<evidence type="ECO:0000256" key="8">
    <source>
        <dbReference type="RuleBase" id="RU000688"/>
    </source>
</evidence>
<keyword evidence="6 8" id="KW-0675">Receptor</keyword>
<dbReference type="EMBL" id="EAAA01002267">
    <property type="status" value="NOT_ANNOTATED_CDS"/>
    <property type="molecule type" value="Genomic_DNA"/>
</dbReference>
<comment type="similarity">
    <text evidence="8">Belongs to the G-protein coupled receptor 1 family.</text>
</comment>
<keyword evidence="2 8" id="KW-0812">Transmembrane</keyword>
<evidence type="ECO:0000256" key="9">
    <source>
        <dbReference type="SAM" id="Phobius"/>
    </source>
</evidence>
<keyword evidence="4 8" id="KW-0297">G-protein coupled receptor</keyword>